<sequence>MKNDKTPGVEQNADQHPDPVLHYHEVEMRYLREAGREFTRAHPDRARMLNLDRVGDRDPYVERRLYLGLPTAFAMHLALTRQIHTIESPRSKTWRAPL</sequence>
<accession>A0A158BES0</accession>
<evidence type="ECO:0000313" key="2">
    <source>
        <dbReference type="EMBL" id="SAK68574.1"/>
    </source>
</evidence>
<evidence type="ECO:0000313" key="3">
    <source>
        <dbReference type="Proteomes" id="UP000054870"/>
    </source>
</evidence>
<organism evidence="2 3">
    <name type="scientific">Caballeronia catudaia</name>
    <dbReference type="NCBI Taxonomy" id="1777136"/>
    <lineage>
        <taxon>Bacteria</taxon>
        <taxon>Pseudomonadati</taxon>
        <taxon>Pseudomonadota</taxon>
        <taxon>Betaproteobacteria</taxon>
        <taxon>Burkholderiales</taxon>
        <taxon>Burkholderiaceae</taxon>
        <taxon>Caballeronia</taxon>
    </lineage>
</organism>
<comment type="caution">
    <text evidence="2">The sequence shown here is derived from an EMBL/GenBank/DDBJ whole genome shotgun (WGS) entry which is preliminary data.</text>
</comment>
<keyword evidence="3" id="KW-1185">Reference proteome</keyword>
<dbReference type="Proteomes" id="UP000054870">
    <property type="component" value="Unassembled WGS sequence"/>
</dbReference>
<dbReference type="InterPro" id="IPR010272">
    <property type="entry name" value="T6SS_TssF"/>
</dbReference>
<evidence type="ECO:0000256" key="1">
    <source>
        <dbReference type="SAM" id="MobiDB-lite"/>
    </source>
</evidence>
<proteinExistence type="predicted"/>
<dbReference type="EMBL" id="FCOF02000014">
    <property type="protein sequence ID" value="SAK68574.1"/>
    <property type="molecule type" value="Genomic_DNA"/>
</dbReference>
<dbReference type="PANTHER" id="PTHR35370">
    <property type="entry name" value="CYTOPLASMIC PROTEIN-RELATED-RELATED"/>
    <property type="match status" value="1"/>
</dbReference>
<name>A0A158BES0_9BURK</name>
<dbReference type="PANTHER" id="PTHR35370:SF4">
    <property type="entry name" value="TYPE VI SECRETION SYSTEM BASEPLATE SUBUNIT TSSF"/>
    <property type="match status" value="1"/>
</dbReference>
<reference evidence="2" key="1">
    <citation type="submission" date="2016-01" db="EMBL/GenBank/DDBJ databases">
        <authorList>
            <person name="Peeters C."/>
        </authorList>
    </citation>
    <scope>NUCLEOTIDE SEQUENCE [LARGE SCALE GENOMIC DNA]</scope>
    <source>
        <strain evidence="2">LMG 29318</strain>
    </source>
</reference>
<feature type="region of interest" description="Disordered" evidence="1">
    <location>
        <begin position="1"/>
        <end position="20"/>
    </location>
</feature>
<dbReference type="Pfam" id="PF05947">
    <property type="entry name" value="T6SS_TssF"/>
    <property type="match status" value="1"/>
</dbReference>
<dbReference type="AlphaFoldDB" id="A0A158BES0"/>
<protein>
    <submittedName>
        <fullName evidence="2">Uncharacterized protein</fullName>
    </submittedName>
</protein>
<gene>
    <name evidence="2" type="ORF">AWB75_03386</name>
</gene>